<feature type="signal peptide" evidence="1">
    <location>
        <begin position="1"/>
        <end position="17"/>
    </location>
</feature>
<gene>
    <name evidence="2" type="ORF">G7Y89_g1548</name>
</gene>
<dbReference type="Proteomes" id="UP000566819">
    <property type="component" value="Unassembled WGS sequence"/>
</dbReference>
<dbReference type="EMBL" id="JAAMPI010000061">
    <property type="protein sequence ID" value="KAF4636538.1"/>
    <property type="molecule type" value="Genomic_DNA"/>
</dbReference>
<evidence type="ECO:0000256" key="1">
    <source>
        <dbReference type="SAM" id="SignalP"/>
    </source>
</evidence>
<dbReference type="AlphaFoldDB" id="A0A8H4W6W7"/>
<evidence type="ECO:0000313" key="3">
    <source>
        <dbReference type="Proteomes" id="UP000566819"/>
    </source>
</evidence>
<comment type="caution">
    <text evidence="2">The sequence shown here is derived from an EMBL/GenBank/DDBJ whole genome shotgun (WGS) entry which is preliminary data.</text>
</comment>
<feature type="chain" id="PRO_5034833047" evidence="1">
    <location>
        <begin position="18"/>
        <end position="227"/>
    </location>
</feature>
<keyword evidence="3" id="KW-1185">Reference proteome</keyword>
<evidence type="ECO:0000313" key="2">
    <source>
        <dbReference type="EMBL" id="KAF4636538.1"/>
    </source>
</evidence>
<organism evidence="2 3">
    <name type="scientific">Cudoniella acicularis</name>
    <dbReference type="NCBI Taxonomy" id="354080"/>
    <lineage>
        <taxon>Eukaryota</taxon>
        <taxon>Fungi</taxon>
        <taxon>Dikarya</taxon>
        <taxon>Ascomycota</taxon>
        <taxon>Pezizomycotina</taxon>
        <taxon>Leotiomycetes</taxon>
        <taxon>Helotiales</taxon>
        <taxon>Tricladiaceae</taxon>
        <taxon>Cudoniella</taxon>
    </lineage>
</organism>
<sequence>MFSKLLQLGLLASFVCAVFIPTYAKPSYKFLPRAAGNSAASIILQIAPTSNSCDNPPYPGECATNTEASQPLIDSFERYGITNTNEMAAVMGLIAFESGDFKANINHVPGKAGQGTRNMMYPQYVLEYAQSFPELSSQISKITAGSSSASLSDDQLNAVRALVLPDQYSFGSAAWFLTTQCASIRPQLQTGTQAGFEAYMGCIGTTVTDARLAYWTAGIAAFKPSSK</sequence>
<dbReference type="OrthoDB" id="2349272at2759"/>
<keyword evidence="1" id="KW-0732">Signal</keyword>
<name>A0A8H4W6W7_9HELO</name>
<reference evidence="2 3" key="1">
    <citation type="submission" date="2020-03" db="EMBL/GenBank/DDBJ databases">
        <title>Draft Genome Sequence of Cudoniella acicularis.</title>
        <authorList>
            <person name="Buettner E."/>
            <person name="Kellner H."/>
        </authorList>
    </citation>
    <scope>NUCLEOTIDE SEQUENCE [LARGE SCALE GENOMIC DNA]</scope>
    <source>
        <strain evidence="2 3">DSM 108380</strain>
    </source>
</reference>
<protein>
    <submittedName>
        <fullName evidence="2">Uncharacterized protein</fullName>
    </submittedName>
</protein>
<proteinExistence type="predicted"/>
<accession>A0A8H4W6W7</accession>